<feature type="compositionally biased region" description="Low complexity" evidence="1">
    <location>
        <begin position="1"/>
        <end position="16"/>
    </location>
</feature>
<dbReference type="Proteomes" id="UP000681967">
    <property type="component" value="Unassembled WGS sequence"/>
</dbReference>
<comment type="caution">
    <text evidence="2">The sequence shown here is derived from an EMBL/GenBank/DDBJ whole genome shotgun (WGS) entry which is preliminary data.</text>
</comment>
<evidence type="ECO:0000313" key="2">
    <source>
        <dbReference type="EMBL" id="CAF4791188.1"/>
    </source>
</evidence>
<feature type="non-terminal residue" evidence="2">
    <location>
        <position position="1"/>
    </location>
</feature>
<feature type="compositionally biased region" description="Polar residues" evidence="1">
    <location>
        <begin position="17"/>
        <end position="27"/>
    </location>
</feature>
<evidence type="ECO:0000256" key="1">
    <source>
        <dbReference type="SAM" id="MobiDB-lite"/>
    </source>
</evidence>
<organism evidence="2 5">
    <name type="scientific">Rotaria magnacalcarata</name>
    <dbReference type="NCBI Taxonomy" id="392030"/>
    <lineage>
        <taxon>Eukaryota</taxon>
        <taxon>Metazoa</taxon>
        <taxon>Spiralia</taxon>
        <taxon>Gnathifera</taxon>
        <taxon>Rotifera</taxon>
        <taxon>Eurotatoria</taxon>
        <taxon>Bdelloidea</taxon>
        <taxon>Philodinida</taxon>
        <taxon>Philodinidae</taxon>
        <taxon>Rotaria</taxon>
    </lineage>
</organism>
<dbReference type="Proteomes" id="UP000681720">
    <property type="component" value="Unassembled WGS sequence"/>
</dbReference>
<evidence type="ECO:0000313" key="3">
    <source>
        <dbReference type="EMBL" id="CAF4820803.1"/>
    </source>
</evidence>
<protein>
    <submittedName>
        <fullName evidence="2">Uncharacterized protein</fullName>
    </submittedName>
</protein>
<proteinExistence type="predicted"/>
<accession>A0A8S3B528</accession>
<evidence type="ECO:0000313" key="5">
    <source>
        <dbReference type="Proteomes" id="UP000681967"/>
    </source>
</evidence>
<dbReference type="EMBL" id="CAJOBH010144678">
    <property type="protein sequence ID" value="CAF4820803.1"/>
    <property type="molecule type" value="Genomic_DNA"/>
</dbReference>
<name>A0A8S3B528_9BILA</name>
<sequence>VRGNRRSLNSNYYSNNKWSTNGNSSSRQSFSKEQFLQANCQFIVQASSNDYSVHFADPDLA</sequence>
<feature type="region of interest" description="Disordered" evidence="1">
    <location>
        <begin position="1"/>
        <end position="27"/>
    </location>
</feature>
<reference evidence="2" key="1">
    <citation type="submission" date="2021-02" db="EMBL/GenBank/DDBJ databases">
        <authorList>
            <person name="Nowell W R."/>
        </authorList>
    </citation>
    <scope>NUCLEOTIDE SEQUENCE</scope>
</reference>
<dbReference type="EMBL" id="CAJOBJ010185896">
    <property type="protein sequence ID" value="CAF4935872.1"/>
    <property type="molecule type" value="Genomic_DNA"/>
</dbReference>
<gene>
    <name evidence="2" type="ORF">BYL167_LOCUS47728</name>
    <name evidence="3" type="ORF">BYL167_LOCUS48988</name>
    <name evidence="4" type="ORF">GIL414_LOCUS53554</name>
</gene>
<feature type="non-terminal residue" evidence="2">
    <location>
        <position position="61"/>
    </location>
</feature>
<evidence type="ECO:0000313" key="4">
    <source>
        <dbReference type="EMBL" id="CAF4935872.1"/>
    </source>
</evidence>
<dbReference type="AlphaFoldDB" id="A0A8S3B528"/>
<dbReference type="EMBL" id="CAJOBH010137991">
    <property type="protein sequence ID" value="CAF4791188.1"/>
    <property type="molecule type" value="Genomic_DNA"/>
</dbReference>